<evidence type="ECO:0000313" key="2">
    <source>
        <dbReference type="Proteomes" id="UP000054324"/>
    </source>
</evidence>
<gene>
    <name evidence="1" type="ORF">T265_04002</name>
</gene>
<name>A0A075A1B3_OPIVI</name>
<dbReference type="Proteomes" id="UP000054324">
    <property type="component" value="Unassembled WGS sequence"/>
</dbReference>
<dbReference type="EMBL" id="KL596680">
    <property type="protein sequence ID" value="KER29340.1"/>
    <property type="molecule type" value="Genomic_DNA"/>
</dbReference>
<accession>A0A075A1B3</accession>
<dbReference type="RefSeq" id="XP_009166884.1">
    <property type="nucleotide sequence ID" value="XM_009168620.1"/>
</dbReference>
<reference evidence="1 2" key="1">
    <citation type="submission" date="2013-11" db="EMBL/GenBank/DDBJ databases">
        <title>Opisthorchis viverrini - life in the bile duct.</title>
        <authorList>
            <person name="Young N.D."/>
            <person name="Nagarajan N."/>
            <person name="Lin S.J."/>
            <person name="Korhonen P.K."/>
            <person name="Jex A.R."/>
            <person name="Hall R.S."/>
            <person name="Safavi-Hemami H."/>
            <person name="Kaewkong W."/>
            <person name="Bertrand D."/>
            <person name="Gao S."/>
            <person name="Seet Q."/>
            <person name="Wongkham S."/>
            <person name="Teh B.T."/>
            <person name="Wongkham C."/>
            <person name="Intapan P.M."/>
            <person name="Maleewong W."/>
            <person name="Yang X."/>
            <person name="Hu M."/>
            <person name="Wang Z."/>
            <person name="Hofmann A."/>
            <person name="Sternberg P.W."/>
            <person name="Tan P."/>
            <person name="Wang J."/>
            <person name="Gasser R.B."/>
        </authorList>
    </citation>
    <scope>NUCLEOTIDE SEQUENCE [LARGE SCALE GENOMIC DNA]</scope>
</reference>
<dbReference type="KEGG" id="ovi:T265_04002"/>
<sequence>MSDTYVADLTSVCLPMAEFIYTAAMRSILLYESETGRRRLSVFDRRCRRSIGRVWWGHRISDAEVRQADLG</sequence>
<dbReference type="CTD" id="20318188"/>
<protein>
    <submittedName>
        <fullName evidence="1">Uncharacterized protein</fullName>
    </submittedName>
</protein>
<organism evidence="1 2">
    <name type="scientific">Opisthorchis viverrini</name>
    <name type="common">Southeast Asian liver fluke</name>
    <dbReference type="NCBI Taxonomy" id="6198"/>
    <lineage>
        <taxon>Eukaryota</taxon>
        <taxon>Metazoa</taxon>
        <taxon>Spiralia</taxon>
        <taxon>Lophotrochozoa</taxon>
        <taxon>Platyhelminthes</taxon>
        <taxon>Trematoda</taxon>
        <taxon>Digenea</taxon>
        <taxon>Opisthorchiida</taxon>
        <taxon>Opisthorchiata</taxon>
        <taxon>Opisthorchiidae</taxon>
        <taxon>Opisthorchis</taxon>
    </lineage>
</organism>
<evidence type="ECO:0000313" key="1">
    <source>
        <dbReference type="EMBL" id="KER29340.1"/>
    </source>
</evidence>
<dbReference type="OrthoDB" id="10059790at2759"/>
<keyword evidence="2" id="KW-1185">Reference proteome</keyword>
<proteinExistence type="predicted"/>
<dbReference type="GeneID" id="20318188"/>
<dbReference type="AlphaFoldDB" id="A0A075A1B3"/>